<dbReference type="RefSeq" id="WP_058582345.1">
    <property type="nucleotide sequence ID" value="NZ_LOPU01000029.1"/>
</dbReference>
<dbReference type="InterPro" id="IPR036388">
    <property type="entry name" value="WH-like_DNA-bd_sf"/>
</dbReference>
<comment type="caution">
    <text evidence="4">The sequence shown here is derived from an EMBL/GenBank/DDBJ whole genome shotgun (WGS) entry which is preliminary data.</text>
</comment>
<evidence type="ECO:0000313" key="4">
    <source>
        <dbReference type="EMBL" id="KTG09192.1"/>
    </source>
</evidence>
<dbReference type="OrthoDB" id="142616at2157"/>
<evidence type="ECO:0000256" key="1">
    <source>
        <dbReference type="SAM" id="MobiDB-lite"/>
    </source>
</evidence>
<feature type="compositionally biased region" description="Basic and acidic residues" evidence="1">
    <location>
        <begin position="83"/>
        <end position="98"/>
    </location>
</feature>
<evidence type="ECO:0000259" key="2">
    <source>
        <dbReference type="Pfam" id="PF19134"/>
    </source>
</evidence>
<organism evidence="4 5">
    <name type="scientific">Haloprofundus marisrubri</name>
    <dbReference type="NCBI Taxonomy" id="1514971"/>
    <lineage>
        <taxon>Archaea</taxon>
        <taxon>Methanobacteriati</taxon>
        <taxon>Methanobacteriota</taxon>
        <taxon>Stenosarchaea group</taxon>
        <taxon>Halobacteria</taxon>
        <taxon>Halobacteriales</taxon>
        <taxon>Haloferacaceae</taxon>
        <taxon>Haloprofundus</taxon>
    </lineage>
</organism>
<protein>
    <submittedName>
        <fullName evidence="4">Replication protein H</fullName>
    </submittedName>
</protein>
<dbReference type="Proteomes" id="UP000054387">
    <property type="component" value="Unassembled WGS sequence"/>
</dbReference>
<dbReference type="Gene3D" id="1.10.10.10">
    <property type="entry name" value="Winged helix-like DNA-binding domain superfamily/Winged helix DNA-binding domain"/>
    <property type="match status" value="1"/>
</dbReference>
<evidence type="ECO:0000313" key="5">
    <source>
        <dbReference type="Proteomes" id="UP000054387"/>
    </source>
</evidence>
<feature type="compositionally biased region" description="Basic and acidic residues" evidence="1">
    <location>
        <begin position="118"/>
        <end position="135"/>
    </location>
</feature>
<dbReference type="InterPro" id="IPR043855">
    <property type="entry name" value="DUF5817"/>
</dbReference>
<dbReference type="InterPro" id="IPR053849">
    <property type="entry name" value="DUF5817_C"/>
</dbReference>
<dbReference type="Gene3D" id="3.90.820.10">
    <property type="entry name" value="Structural Genomics, Unknown Function 30-nov-00 1gh9 Mol_id"/>
    <property type="match status" value="1"/>
</dbReference>
<gene>
    <name evidence="4" type="ORF">AUR64_15475</name>
</gene>
<accession>A0A0W1R724</accession>
<reference evidence="4 5" key="1">
    <citation type="submission" date="2015-12" db="EMBL/GenBank/DDBJ databases">
        <title>Haloprofundus marisrubri gen. nov., sp. nov., an extremely halophilic archaeon isolated from the Discovery deep brine-seawater interface in the Red Sea.</title>
        <authorList>
            <person name="Zhang G."/>
            <person name="Stingl U."/>
            <person name="Rashid M."/>
        </authorList>
    </citation>
    <scope>NUCLEOTIDE SEQUENCE [LARGE SCALE GENOMIC DNA]</scope>
    <source>
        <strain evidence="4 5">SB9</strain>
    </source>
</reference>
<proteinExistence type="predicted"/>
<name>A0A0W1R724_9EURY</name>
<feature type="domain" description="DUF5817" evidence="3">
    <location>
        <begin position="121"/>
        <end position="173"/>
    </location>
</feature>
<sequence length="175" mass="19305">MYAVVGCKGCSNIWILENPREQASAQCSRCGKRHQTKKLRKMYTADDHDAARQVRSAILAEKQGASEAFSNLDSVSEMETQLDDAHISDREYLERSGLDADEVAAAGDSSSSSSSSKSRRELVEDAVETQDRPTEEEVVSYATERGVPAEKARDILEKLARRGEVSESGGRYRSL</sequence>
<dbReference type="AlphaFoldDB" id="A0A0W1R724"/>
<evidence type="ECO:0000259" key="3">
    <source>
        <dbReference type="Pfam" id="PF22798"/>
    </source>
</evidence>
<dbReference type="Pfam" id="PF19134">
    <property type="entry name" value="DUF5817"/>
    <property type="match status" value="1"/>
</dbReference>
<feature type="compositionally biased region" description="Polar residues" evidence="1">
    <location>
        <begin position="69"/>
        <end position="79"/>
    </location>
</feature>
<keyword evidence="5" id="KW-1185">Reference proteome</keyword>
<feature type="domain" description="DUF5817" evidence="2">
    <location>
        <begin position="2"/>
        <end position="60"/>
    </location>
</feature>
<dbReference type="Pfam" id="PF22798">
    <property type="entry name" value="DUF5817_CT"/>
    <property type="match status" value="1"/>
</dbReference>
<dbReference type="STRING" id="1514971.AUR64_15475"/>
<feature type="region of interest" description="Disordered" evidence="1">
    <location>
        <begin position="69"/>
        <end position="151"/>
    </location>
</feature>
<dbReference type="EMBL" id="LOPU01000029">
    <property type="protein sequence ID" value="KTG09192.1"/>
    <property type="molecule type" value="Genomic_DNA"/>
</dbReference>